<protein>
    <submittedName>
        <fullName evidence="1">Uncharacterized protein</fullName>
    </submittedName>
</protein>
<dbReference type="RefSeq" id="WP_087141163.1">
    <property type="nucleotide sequence ID" value="NZ_FUIE01000061.1"/>
</dbReference>
<proteinExistence type="predicted"/>
<dbReference type="AlphaFoldDB" id="A0A1R4GDE3"/>
<dbReference type="EMBL" id="FUIE01000061">
    <property type="protein sequence ID" value="SJM66153.1"/>
    <property type="molecule type" value="Genomic_DNA"/>
</dbReference>
<sequence length="61" mass="6666">MNKTAQRRRKAASPDLTDYPVREYVAAMATELAGMARWDGDERLAGLLESAADMARRAAPA</sequence>
<dbReference type="OrthoDB" id="7206066at2"/>
<name>A0A1R4GDE3_BREDI</name>
<evidence type="ECO:0000313" key="1">
    <source>
        <dbReference type="EMBL" id="SJM66153.1"/>
    </source>
</evidence>
<gene>
    <name evidence="1" type="ORF">FM111_11755</name>
</gene>
<evidence type="ECO:0000313" key="2">
    <source>
        <dbReference type="Proteomes" id="UP000195766"/>
    </source>
</evidence>
<organism evidence="1 2">
    <name type="scientific">Brevundimonas diminuta 3F5N</name>
    <dbReference type="NCBI Taxonomy" id="1255603"/>
    <lineage>
        <taxon>Bacteria</taxon>
        <taxon>Pseudomonadati</taxon>
        <taxon>Pseudomonadota</taxon>
        <taxon>Alphaproteobacteria</taxon>
        <taxon>Caulobacterales</taxon>
        <taxon>Caulobacteraceae</taxon>
        <taxon>Brevundimonas</taxon>
    </lineage>
</organism>
<accession>A0A1R4GDE3</accession>
<dbReference type="Proteomes" id="UP000195766">
    <property type="component" value="Unassembled WGS sequence"/>
</dbReference>
<reference evidence="1 2" key="1">
    <citation type="submission" date="2017-02" db="EMBL/GenBank/DDBJ databases">
        <authorList>
            <person name="Peterson S.W."/>
        </authorList>
    </citation>
    <scope>NUCLEOTIDE SEQUENCE [LARGE SCALE GENOMIC DNA]</scope>
    <source>
        <strain evidence="1 2">3F5N</strain>
    </source>
</reference>